<evidence type="ECO:0000256" key="2">
    <source>
        <dbReference type="ARBA" id="ARBA00023054"/>
    </source>
</evidence>
<accession>A0A2U8PAK0</accession>
<comment type="subcellular location">
    <subcellularLocation>
        <location evidence="1">Cell envelope</location>
    </subcellularLocation>
</comment>
<evidence type="ECO:0000256" key="1">
    <source>
        <dbReference type="ARBA" id="ARBA00004196"/>
    </source>
</evidence>
<gene>
    <name evidence="3" type="ORF">CIT37_21075</name>
</gene>
<reference evidence="3 4" key="2">
    <citation type="journal article" date="2017" name="Syst. Appl. Microbiol.">
        <title>Soybeans inoculated with root zone soils of Canadian native legumes harbour diverse and novel Bradyrhizobium spp. that possess agricultural potential.</title>
        <authorList>
            <person name="Bromfield E.S.P."/>
            <person name="Cloutier S."/>
            <person name="Tambong J.T."/>
            <person name="Tran Thi T.V."/>
        </authorList>
    </citation>
    <scope>NUCLEOTIDE SEQUENCE [LARGE SCALE GENOMIC DNA]</scope>
    <source>
        <strain evidence="3 4">OO99</strain>
    </source>
</reference>
<dbReference type="AlphaFoldDB" id="A0A2U8PAK0"/>
<name>A0A2U8PAK0_9BRAD</name>
<organism evidence="3 4">
    <name type="scientific">Bradyrhizobium ottawaense</name>
    <dbReference type="NCBI Taxonomy" id="931866"/>
    <lineage>
        <taxon>Bacteria</taxon>
        <taxon>Pseudomonadati</taxon>
        <taxon>Pseudomonadota</taxon>
        <taxon>Alphaproteobacteria</taxon>
        <taxon>Hyphomicrobiales</taxon>
        <taxon>Nitrobacteraceae</taxon>
        <taxon>Bradyrhizobium</taxon>
    </lineage>
</organism>
<dbReference type="PANTHER" id="PTHR32347">
    <property type="entry name" value="EFFLUX SYSTEM COMPONENT YKNX-RELATED"/>
    <property type="match status" value="1"/>
</dbReference>
<sequence length="466" mass="51739">MLSDCSLPQGADVIPAPGHAAIGLPSLRLAQRPKPIGDPVVVRLHVERFIRSRVVRRALALGIIALSGWALLPYVTYRIAPSAFVNAELMRVTAPFAGQLSPDLPRKGEYFQQSRVVPMVGARSPDRRHLMDLDQQLAMSTKRAELARRQLEEIAGLDRKLGERSEDYRLGMVARLNHEIGETEVEKGGCLAEARQRNDVAGRMERLVKLGISSQIRSGEAQASQEATATRCQMADERLQRLKTELGAAEKGIYLRGDANDVPYSQQQRERLVLRRQELETDLLQNSSRATQLAAEIAEERTRLDRLDHYDLSLPAAHVVWSVAASPGSMVTEGQSVFDFADCERRFIVVELPERDFEKIKAGDAATVRLIGSREWKTGQIRQVRGSAAYGDDRLLAARVPRPDPGNITVEISLPPNETSADHNGSCDIGRLAEVRFERSADGLLRLVSSKLKWLTARLELDHSSL</sequence>
<dbReference type="PANTHER" id="PTHR32347:SF29">
    <property type="entry name" value="UPF0194 MEMBRANE PROTEIN YBHG"/>
    <property type="match status" value="1"/>
</dbReference>
<keyword evidence="2" id="KW-0175">Coiled coil</keyword>
<dbReference type="OrthoDB" id="7477732at2"/>
<dbReference type="GO" id="GO:0030313">
    <property type="term" value="C:cell envelope"/>
    <property type="evidence" value="ECO:0007669"/>
    <property type="project" value="UniProtKB-SubCell"/>
</dbReference>
<dbReference type="EMBL" id="CP029425">
    <property type="protein sequence ID" value="AWL94377.1"/>
    <property type="molecule type" value="Genomic_DNA"/>
</dbReference>
<protein>
    <submittedName>
        <fullName evidence="3">HlyD family secretion protein</fullName>
    </submittedName>
</protein>
<reference evidence="3 4" key="1">
    <citation type="journal article" date="2014" name="Int. J. Syst. Evol. Microbiol.">
        <title>Bradyrhizobium ottawaense sp. nov., a symbiotic nitrogen fixing bacterium from root nodules of soybeans in Canada.</title>
        <authorList>
            <person name="Yu X."/>
            <person name="Cloutier S."/>
            <person name="Tambong J.T."/>
            <person name="Bromfield E.S."/>
        </authorList>
    </citation>
    <scope>NUCLEOTIDE SEQUENCE [LARGE SCALE GENOMIC DNA]</scope>
    <source>
        <strain evidence="3 4">OO99</strain>
    </source>
</reference>
<dbReference type="InterPro" id="IPR050465">
    <property type="entry name" value="UPF0194_transport"/>
</dbReference>
<dbReference type="Proteomes" id="UP000215703">
    <property type="component" value="Chromosome"/>
</dbReference>
<dbReference type="KEGG" id="bot:CIT37_21075"/>
<proteinExistence type="predicted"/>
<evidence type="ECO:0000313" key="4">
    <source>
        <dbReference type="Proteomes" id="UP000215703"/>
    </source>
</evidence>
<evidence type="ECO:0000313" key="3">
    <source>
        <dbReference type="EMBL" id="AWL94377.1"/>
    </source>
</evidence>